<evidence type="ECO:0000256" key="2">
    <source>
        <dbReference type="ARBA" id="ARBA00022764"/>
    </source>
</evidence>
<evidence type="ECO:0000313" key="6">
    <source>
        <dbReference type="EMBL" id="SEQ19461.1"/>
    </source>
</evidence>
<comment type="caution">
    <text evidence="6">The sequence shown here is derived from an EMBL/GenBank/DDBJ whole genome shotgun (WGS) entry which is preliminary data.</text>
</comment>
<evidence type="ECO:0000256" key="4">
    <source>
        <dbReference type="HAMAP-Rule" id="MF_00557"/>
    </source>
</evidence>
<evidence type="ECO:0000259" key="5">
    <source>
        <dbReference type="Pfam" id="PF05426"/>
    </source>
</evidence>
<evidence type="ECO:0000313" key="7">
    <source>
        <dbReference type="Proteomes" id="UP000198512"/>
    </source>
</evidence>
<feature type="binding site" evidence="4">
    <location>
        <begin position="147"/>
        <end position="148"/>
    </location>
    <ligand>
        <name>substrate</name>
    </ligand>
</feature>
<evidence type="ECO:0000256" key="3">
    <source>
        <dbReference type="ARBA" id="ARBA00023239"/>
    </source>
</evidence>
<dbReference type="EC" id="4.2.2.3" evidence="4"/>
<dbReference type="Gene3D" id="1.50.10.100">
    <property type="entry name" value="Chondroitin AC/alginate lyase"/>
    <property type="match status" value="1"/>
</dbReference>
<dbReference type="RefSeq" id="WP_069520030.1">
    <property type="nucleotide sequence ID" value="NZ_FOFP01000004.1"/>
</dbReference>
<comment type="similarity">
    <text evidence="4">Belongs to the polysaccharide lyase 5 family.</text>
</comment>
<feature type="binding site" evidence="4">
    <location>
        <position position="265"/>
    </location>
    <ligand>
        <name>substrate</name>
    </ligand>
</feature>
<feature type="signal peptide" evidence="4">
    <location>
        <begin position="1"/>
        <end position="36"/>
    </location>
</feature>
<name>A0ABY1B814_9PSED</name>
<feature type="chain" id="PRO_5044928641" description="Alginate lyase" evidence="4">
    <location>
        <begin position="37"/>
        <end position="378"/>
    </location>
</feature>
<feature type="binding site" evidence="4">
    <location>
        <begin position="74"/>
        <end position="75"/>
    </location>
    <ligand>
        <name>substrate</name>
    </ligand>
</feature>
<keyword evidence="1 4" id="KW-0732">Signal</keyword>
<feature type="domain" description="Alginate lyase" evidence="5">
    <location>
        <begin position="71"/>
        <end position="312"/>
    </location>
</feature>
<comment type="catalytic activity">
    <reaction evidence="4">
        <text>Eliminative cleavage of alginate to give oligosaccharides with 4-deoxy-alpha-L-erythro-hex-4-enuronosyl groups at their non-reducing ends and beta-D-mannuronate at their reducing end.</text>
        <dbReference type="EC" id="4.2.2.3"/>
    </reaction>
</comment>
<keyword evidence="7" id="KW-1185">Reference proteome</keyword>
<dbReference type="Pfam" id="PF05426">
    <property type="entry name" value="Alginate_lyase"/>
    <property type="match status" value="1"/>
</dbReference>
<dbReference type="EMBL" id="FOFP01000004">
    <property type="protein sequence ID" value="SEQ19461.1"/>
    <property type="molecule type" value="Genomic_DNA"/>
</dbReference>
<dbReference type="InterPro" id="IPR008929">
    <property type="entry name" value="Chondroitin_lyas"/>
</dbReference>
<gene>
    <name evidence="4" type="primary">algL</name>
    <name evidence="6" type="ORF">SAMN05216600_10443</name>
</gene>
<sequence length="378" mass="43078" precursor="true">MQGVNPTTRPRYASLSRWLWLPCVLGAGLLAQTALAAPLVPPSGYYAAVEQRDKPSRSCDAPPKPYTAKLDFRSKYEGSDSARATLNKSSEKAFRESTADITKLERGVNRQILNYMRGGDRQQLECALNWMSTWAQADALMSPEYNHTGKSIRKWALGTLSSGYLRLKFSESRPLAPYAEQSKLIEDWFVRMAEQTVHDWSDLPLRKINNHSYWAAWSVMATAVASDRRDLFDWAVEQFRVGANQVDEQGFLPNELKRRQRALAYHNYSLPPLVMVAAFAQANGVDLRGENHGALKRLAERVLDDMEKPDDFNKRTGQKQDMEELHKHFKFAWLAPYCTLYDCTPLTREREQKMGPFQTFRLGGDVSQVFNPKKADDS</sequence>
<reference evidence="6 7" key="1">
    <citation type="submission" date="2016-10" db="EMBL/GenBank/DDBJ databases">
        <authorList>
            <person name="Varghese N."/>
            <person name="Submissions S."/>
        </authorList>
    </citation>
    <scope>NUCLEOTIDE SEQUENCE [LARGE SCALE GENOMIC DNA]</scope>
    <source>
        <strain evidence="6 7">CIP 109853</strain>
    </source>
</reference>
<dbReference type="Proteomes" id="UP000198512">
    <property type="component" value="Unassembled WGS sequence"/>
</dbReference>
<comment type="function">
    <text evidence="4">Catalyzes the depolymerization of alginate by cleaving the beta-1,4 glycosidic bond between two adjacent sugar residues via a beta-elimination mechanism.</text>
</comment>
<dbReference type="InterPro" id="IPR008397">
    <property type="entry name" value="Alginate_lyase_dom"/>
</dbReference>
<dbReference type="NCBIfam" id="NF001467">
    <property type="entry name" value="PRK00325.1-2"/>
    <property type="match status" value="1"/>
</dbReference>
<evidence type="ECO:0000256" key="1">
    <source>
        <dbReference type="ARBA" id="ARBA00022729"/>
    </source>
</evidence>
<keyword evidence="3 4" id="KW-0456">Lyase</keyword>
<organism evidence="6 7">
    <name type="scientific">Pseudomonas cuatrocienegasensis</name>
    <dbReference type="NCBI Taxonomy" id="543360"/>
    <lineage>
        <taxon>Bacteria</taxon>
        <taxon>Pseudomonadati</taxon>
        <taxon>Pseudomonadota</taxon>
        <taxon>Gammaproteobacteria</taxon>
        <taxon>Pseudomonadales</taxon>
        <taxon>Pseudomonadaceae</taxon>
        <taxon>Pseudomonas</taxon>
    </lineage>
</organism>
<dbReference type="GO" id="GO:0016829">
    <property type="term" value="F:lyase activity"/>
    <property type="evidence" value="ECO:0007669"/>
    <property type="project" value="UniProtKB-KW"/>
</dbReference>
<proteinExistence type="inferred from homology"/>
<dbReference type="HAMAP" id="MF_00557">
    <property type="entry name" value="Alginate_lyase"/>
    <property type="match status" value="1"/>
</dbReference>
<accession>A0ABY1B814</accession>
<protein>
    <recommendedName>
        <fullName evidence="4">Alginate lyase</fullName>
        <ecNumber evidence="4">4.2.2.3</ecNumber>
    </recommendedName>
    <alternativeName>
        <fullName evidence="4">Poly(beta-D-mannuronate) lyase</fullName>
    </alternativeName>
</protein>
<dbReference type="SUPFAM" id="SSF48230">
    <property type="entry name" value="Chondroitin AC/alginate lyase"/>
    <property type="match status" value="1"/>
</dbReference>
<keyword evidence="2" id="KW-0574">Periplasm</keyword>
<dbReference type="InterPro" id="IPR022859">
    <property type="entry name" value="Alginate_lyase"/>
</dbReference>